<accession>A0A9D9H9G0</accession>
<dbReference type="InterPro" id="IPR003313">
    <property type="entry name" value="AraC-bd"/>
</dbReference>
<dbReference type="InterPro" id="IPR018060">
    <property type="entry name" value="HTH_AraC"/>
</dbReference>
<keyword evidence="2" id="KW-0238">DNA-binding</keyword>
<dbReference type="InterPro" id="IPR037923">
    <property type="entry name" value="HTH-like"/>
</dbReference>
<gene>
    <name evidence="5" type="ORF">IAC42_05775</name>
</gene>
<dbReference type="GO" id="GO:0043565">
    <property type="term" value="F:sequence-specific DNA binding"/>
    <property type="evidence" value="ECO:0007669"/>
    <property type="project" value="InterPro"/>
</dbReference>
<name>A0A9D9H9G0_9SPIR</name>
<dbReference type="Gene3D" id="2.60.120.10">
    <property type="entry name" value="Jelly Rolls"/>
    <property type="match status" value="1"/>
</dbReference>
<dbReference type="GO" id="GO:0003700">
    <property type="term" value="F:DNA-binding transcription factor activity"/>
    <property type="evidence" value="ECO:0007669"/>
    <property type="project" value="InterPro"/>
</dbReference>
<dbReference type="PROSITE" id="PS01124">
    <property type="entry name" value="HTH_ARAC_FAMILY_2"/>
    <property type="match status" value="1"/>
</dbReference>
<dbReference type="AlphaFoldDB" id="A0A9D9H9G0"/>
<keyword evidence="1" id="KW-0805">Transcription regulation</keyword>
<dbReference type="SUPFAM" id="SSF51215">
    <property type="entry name" value="Regulatory protein AraC"/>
    <property type="match status" value="1"/>
</dbReference>
<dbReference type="InterPro" id="IPR009057">
    <property type="entry name" value="Homeodomain-like_sf"/>
</dbReference>
<evidence type="ECO:0000313" key="5">
    <source>
        <dbReference type="EMBL" id="MBO8443251.1"/>
    </source>
</evidence>
<dbReference type="Gene3D" id="1.10.10.60">
    <property type="entry name" value="Homeodomain-like"/>
    <property type="match status" value="2"/>
</dbReference>
<dbReference type="SMART" id="SM00342">
    <property type="entry name" value="HTH_ARAC"/>
    <property type="match status" value="1"/>
</dbReference>
<protein>
    <submittedName>
        <fullName evidence="5">AraC family transcriptional regulator</fullName>
    </submittedName>
</protein>
<proteinExistence type="predicted"/>
<keyword evidence="3" id="KW-0804">Transcription</keyword>
<evidence type="ECO:0000256" key="1">
    <source>
        <dbReference type="ARBA" id="ARBA00023015"/>
    </source>
</evidence>
<dbReference type="InterPro" id="IPR014710">
    <property type="entry name" value="RmlC-like_jellyroll"/>
</dbReference>
<reference evidence="5" key="2">
    <citation type="journal article" date="2021" name="PeerJ">
        <title>Extensive microbial diversity within the chicken gut microbiome revealed by metagenomics and culture.</title>
        <authorList>
            <person name="Gilroy R."/>
            <person name="Ravi A."/>
            <person name="Getino M."/>
            <person name="Pursley I."/>
            <person name="Horton D.L."/>
            <person name="Alikhan N.F."/>
            <person name="Baker D."/>
            <person name="Gharbi K."/>
            <person name="Hall N."/>
            <person name="Watson M."/>
            <person name="Adriaenssens E.M."/>
            <person name="Foster-Nyarko E."/>
            <person name="Jarju S."/>
            <person name="Secka A."/>
            <person name="Antonio M."/>
            <person name="Oren A."/>
            <person name="Chaudhuri R.R."/>
            <person name="La Ragione R."/>
            <person name="Hildebrand F."/>
            <person name="Pallen M.J."/>
        </authorList>
    </citation>
    <scope>NUCLEOTIDE SEQUENCE</scope>
    <source>
        <strain evidence="5">11167</strain>
    </source>
</reference>
<dbReference type="Pfam" id="PF12833">
    <property type="entry name" value="HTH_18"/>
    <property type="match status" value="1"/>
</dbReference>
<evidence type="ECO:0000256" key="2">
    <source>
        <dbReference type="ARBA" id="ARBA00023125"/>
    </source>
</evidence>
<dbReference type="Pfam" id="PF02311">
    <property type="entry name" value="AraC_binding"/>
    <property type="match status" value="1"/>
</dbReference>
<organism evidence="5 6">
    <name type="scientific">Candidatus Aphodenecus pullistercoris</name>
    <dbReference type="NCBI Taxonomy" id="2840669"/>
    <lineage>
        <taxon>Bacteria</taxon>
        <taxon>Pseudomonadati</taxon>
        <taxon>Spirochaetota</taxon>
        <taxon>Spirochaetia</taxon>
        <taxon>Spirochaetales</taxon>
        <taxon>Candidatus Aphodenecus</taxon>
    </lineage>
</organism>
<feature type="domain" description="HTH araC/xylS-type" evidence="4">
    <location>
        <begin position="171"/>
        <end position="269"/>
    </location>
</feature>
<evidence type="ECO:0000313" key="6">
    <source>
        <dbReference type="Proteomes" id="UP000823633"/>
    </source>
</evidence>
<evidence type="ECO:0000259" key="4">
    <source>
        <dbReference type="PROSITE" id="PS01124"/>
    </source>
</evidence>
<dbReference type="Proteomes" id="UP000823633">
    <property type="component" value="Unassembled WGS sequence"/>
</dbReference>
<reference evidence="5" key="1">
    <citation type="submission" date="2020-10" db="EMBL/GenBank/DDBJ databases">
        <authorList>
            <person name="Gilroy R."/>
        </authorList>
    </citation>
    <scope>NUCLEOTIDE SEQUENCE</scope>
    <source>
        <strain evidence="5">11167</strain>
    </source>
</reference>
<dbReference type="InterPro" id="IPR020449">
    <property type="entry name" value="Tscrpt_reg_AraC-type_HTH"/>
</dbReference>
<comment type="caution">
    <text evidence="5">The sequence shown here is derived from an EMBL/GenBank/DDBJ whole genome shotgun (WGS) entry which is preliminary data.</text>
</comment>
<evidence type="ECO:0000256" key="3">
    <source>
        <dbReference type="ARBA" id="ARBA00023163"/>
    </source>
</evidence>
<dbReference type="PANTHER" id="PTHR43280:SF28">
    <property type="entry name" value="HTH-TYPE TRANSCRIPTIONAL ACTIVATOR RHAS"/>
    <property type="match status" value="1"/>
</dbReference>
<sequence length="275" mass="31212">MSTSRYEIGWKGDKSPELRYITYSRYDNEWISVEHSHAIAEMLYILSGEGQVAIASQRHRIAKDDFVIIPPHWMHTEFSSSAQPLEYLCIGVSGVDIVSGMEDFDPIVDLGVARGQVSGMMTGIYREMQRKLPEYEIMAKSLFYSLMVKLVRDRIIDVSQDEERLMRSNIAEVKRYIDAHYAESFTLDDLASIAALSKYHLVREFKAATGASPMDYLLARRITESKKLLAGTEYPISDIAESVGFSSSSYFSQRFHKVTGMTPMSWRRNSLGGLS</sequence>
<dbReference type="EMBL" id="JADIMU010000037">
    <property type="protein sequence ID" value="MBO8443251.1"/>
    <property type="molecule type" value="Genomic_DNA"/>
</dbReference>
<dbReference type="PANTHER" id="PTHR43280">
    <property type="entry name" value="ARAC-FAMILY TRANSCRIPTIONAL REGULATOR"/>
    <property type="match status" value="1"/>
</dbReference>
<dbReference type="SUPFAM" id="SSF46689">
    <property type="entry name" value="Homeodomain-like"/>
    <property type="match status" value="2"/>
</dbReference>
<dbReference type="PRINTS" id="PR00032">
    <property type="entry name" value="HTHARAC"/>
</dbReference>